<dbReference type="EMBL" id="LVEN01000038">
    <property type="protein sequence ID" value="OCB71251.1"/>
    <property type="molecule type" value="Genomic_DNA"/>
</dbReference>
<comment type="caution">
    <text evidence="2">The sequence shown here is derived from an EMBL/GenBank/DDBJ whole genome shotgun (WGS) entry which is preliminary data.</text>
</comment>
<dbReference type="Gene3D" id="3.40.630.30">
    <property type="match status" value="1"/>
</dbReference>
<gene>
    <name evidence="2" type="ORF">FLP_17235</name>
</gene>
<accession>A0ABX2XFQ9</accession>
<evidence type="ECO:0000313" key="3">
    <source>
        <dbReference type="Proteomes" id="UP000093343"/>
    </source>
</evidence>
<dbReference type="InterPro" id="IPR000182">
    <property type="entry name" value="GNAT_dom"/>
</dbReference>
<evidence type="ECO:0000313" key="2">
    <source>
        <dbReference type="EMBL" id="OCB71251.1"/>
    </source>
</evidence>
<evidence type="ECO:0000259" key="1">
    <source>
        <dbReference type="PROSITE" id="PS51186"/>
    </source>
</evidence>
<dbReference type="RefSeq" id="WP_083195897.1">
    <property type="nucleotide sequence ID" value="NZ_LVEN01000038.1"/>
</dbReference>
<dbReference type="Proteomes" id="UP000093343">
    <property type="component" value="Unassembled WGS sequence"/>
</dbReference>
<keyword evidence="3" id="KW-1185">Reference proteome</keyword>
<sequence>MRNSIVIKVATIHDLDGIIKLQTANQTFRGGTLSGELTAYQIKEMMTDMPQIIAKFDNEIVGFLLTTSKSVHNKREFPIVDAMLASYLGSPNSYIYGPICVSQNQRGNGLAQLMFQELLKLEPNREGILFIKSDNLTSLRAHEKMRMKKVSSFYFNNADFDVYAYFFPIKKDNNLIMK</sequence>
<dbReference type="SUPFAM" id="SSF55729">
    <property type="entry name" value="Acyl-CoA N-acyltransferases (Nat)"/>
    <property type="match status" value="1"/>
</dbReference>
<organism evidence="2 3">
    <name type="scientific">Flavobacterium piscis</name>
    <dbReference type="NCBI Taxonomy" id="1114874"/>
    <lineage>
        <taxon>Bacteria</taxon>
        <taxon>Pseudomonadati</taxon>
        <taxon>Bacteroidota</taxon>
        <taxon>Flavobacteriia</taxon>
        <taxon>Flavobacteriales</taxon>
        <taxon>Flavobacteriaceae</taxon>
        <taxon>Flavobacterium</taxon>
    </lineage>
</organism>
<dbReference type="Pfam" id="PF00583">
    <property type="entry name" value="Acetyltransf_1"/>
    <property type="match status" value="1"/>
</dbReference>
<dbReference type="InterPro" id="IPR016181">
    <property type="entry name" value="Acyl_CoA_acyltransferase"/>
</dbReference>
<dbReference type="PROSITE" id="PS51186">
    <property type="entry name" value="GNAT"/>
    <property type="match status" value="1"/>
</dbReference>
<reference evidence="3" key="1">
    <citation type="submission" date="2016-03" db="EMBL/GenBank/DDBJ databases">
        <title>Draft genome sequence of Paenibacillus glacialis DSM 22343.</title>
        <authorList>
            <person name="Shin S.-K."/>
            <person name="Yi H."/>
        </authorList>
    </citation>
    <scope>NUCLEOTIDE SEQUENCE [LARGE SCALE GENOMIC DNA]</scope>
    <source>
        <strain evidence="3">CCUG 60099</strain>
    </source>
</reference>
<protein>
    <recommendedName>
        <fullName evidence="1">N-acetyltransferase domain-containing protein</fullName>
    </recommendedName>
</protein>
<proteinExistence type="predicted"/>
<name>A0ABX2XFQ9_9FLAO</name>
<feature type="domain" description="N-acetyltransferase" evidence="1">
    <location>
        <begin position="5"/>
        <end position="178"/>
    </location>
</feature>